<dbReference type="Proteomes" id="UP001390339">
    <property type="component" value="Unassembled WGS sequence"/>
</dbReference>
<reference evidence="2 3" key="1">
    <citation type="journal article" date="2024" name="IMA Fungus">
        <title>Apiospora arundinis, a panoply of carbohydrate-active enzymes and secondary metabolites.</title>
        <authorList>
            <person name="Sorensen T."/>
            <person name="Petersen C."/>
            <person name="Muurmann A.T."/>
            <person name="Christiansen J.V."/>
            <person name="Brundto M.L."/>
            <person name="Overgaard C.K."/>
            <person name="Boysen A.T."/>
            <person name="Wollenberg R.D."/>
            <person name="Larsen T.O."/>
            <person name="Sorensen J.L."/>
            <person name="Nielsen K.L."/>
            <person name="Sondergaard T.E."/>
        </authorList>
    </citation>
    <scope>NUCLEOTIDE SEQUENCE [LARGE SCALE GENOMIC DNA]</scope>
    <source>
        <strain evidence="2 3">AAU 773</strain>
    </source>
</reference>
<dbReference type="PANTHER" id="PTHR42057">
    <property type="entry name" value="F-BOX DOMAIN PROTEIN (AFU_ORTHOLOGUE AFUA_4G00200)"/>
    <property type="match status" value="1"/>
</dbReference>
<keyword evidence="3" id="KW-1185">Reference proteome</keyword>
<proteinExistence type="predicted"/>
<evidence type="ECO:0000259" key="1">
    <source>
        <dbReference type="PROSITE" id="PS50181"/>
    </source>
</evidence>
<dbReference type="EMBL" id="JAPCWZ010000010">
    <property type="protein sequence ID" value="KAK8848488.1"/>
    <property type="molecule type" value="Genomic_DNA"/>
</dbReference>
<comment type="caution">
    <text evidence="2">The sequence shown here is derived from an EMBL/GenBank/DDBJ whole genome shotgun (WGS) entry which is preliminary data.</text>
</comment>
<evidence type="ECO:0000313" key="2">
    <source>
        <dbReference type="EMBL" id="KAK8848488.1"/>
    </source>
</evidence>
<dbReference type="PROSITE" id="PS50181">
    <property type="entry name" value="FBOX"/>
    <property type="match status" value="1"/>
</dbReference>
<dbReference type="InterPro" id="IPR001810">
    <property type="entry name" value="F-box_dom"/>
</dbReference>
<sequence>MAQLPNELYRQILSPLDGATLRACRLAGRSIHQAATELLFRSVSLKIELITISNGHRANQDEDRDPFEDQVDEDCKSRSRSHNSFIQIAKAPHLRPWVREVTVDAKSTAVPYLHDHTLVPHPFLYALPFLQLFTGLKVLKVIFGKRLSAGLHGGPDLNGFGGGGFLPVHQSEPFARLVLDTCLRCLAGQWTGERQVRIQHELLGRHNQKLSTQWPALLATTSSSDTAGPKMEANTLAISNLPVSMQLVMPELMLACQESLTNLQLQFPSGPWDTFHNLPRQAGDRFDYFQNQLPKAWIPPPIAQNLRVLSLYYENYWGWAPKFDFRTINPGVGLPNLRVLSLGCFVFTHEWQVDWIASLGRRSQQPNDGREGGGGLDALYLKDCPIMWEARVHSALDESTTEIPKADGSGEVVRISNAGYPTDESLELPGGDGNGGGNNLGNLIEVSFPLRWSTVLNRWSETMASSSTGSLRVFVMGSGPWGQVNYRSWQRLPVSSTGLLQYVHFDIGLDPEPFIEQDDRRRLMMEDDGLEAYNAARLADYDAYNVLVSTIEERLRRSKEVPWVGKGLTY</sequence>
<evidence type="ECO:0000313" key="3">
    <source>
        <dbReference type="Proteomes" id="UP001390339"/>
    </source>
</evidence>
<name>A0ABR2HKM2_9PEZI</name>
<protein>
    <recommendedName>
        <fullName evidence="1">F-box domain-containing protein</fullName>
    </recommendedName>
</protein>
<dbReference type="PANTHER" id="PTHR42057:SF2">
    <property type="entry name" value="F-BOX DOMAIN PROTEIN (AFU_ORTHOLOGUE AFUA_4G00200)-RELATED"/>
    <property type="match status" value="1"/>
</dbReference>
<feature type="domain" description="F-box" evidence="1">
    <location>
        <begin position="1"/>
        <end position="43"/>
    </location>
</feature>
<accession>A0ABR2HKM2</accession>
<organism evidence="2 3">
    <name type="scientific">Apiospora arundinis</name>
    <dbReference type="NCBI Taxonomy" id="335852"/>
    <lineage>
        <taxon>Eukaryota</taxon>
        <taxon>Fungi</taxon>
        <taxon>Dikarya</taxon>
        <taxon>Ascomycota</taxon>
        <taxon>Pezizomycotina</taxon>
        <taxon>Sordariomycetes</taxon>
        <taxon>Xylariomycetidae</taxon>
        <taxon>Amphisphaeriales</taxon>
        <taxon>Apiosporaceae</taxon>
        <taxon>Apiospora</taxon>
    </lineage>
</organism>
<gene>
    <name evidence="2" type="ORF">PGQ11_014968</name>
</gene>